<reference evidence="3" key="1">
    <citation type="submission" date="2016-11" db="EMBL/GenBank/DDBJ databases">
        <authorList>
            <person name="Varghese N."/>
            <person name="Submissions S."/>
        </authorList>
    </citation>
    <scope>NUCLEOTIDE SEQUENCE [LARGE SCALE GENOMIC DNA]</scope>
    <source>
        <strain evidence="3">DSM 16579</strain>
    </source>
</reference>
<dbReference type="CDD" id="cd10936">
    <property type="entry name" value="CE4_DAC2"/>
    <property type="match status" value="1"/>
</dbReference>
<name>A0A1M4YXP0_9GAMM</name>
<protein>
    <submittedName>
        <fullName evidence="2">Divergent polysaccharide deacetylase</fullName>
    </submittedName>
</protein>
<dbReference type="InterPro" id="IPR011330">
    <property type="entry name" value="Glyco_hydro/deAcase_b/a-brl"/>
</dbReference>
<gene>
    <name evidence="2" type="ORF">SAMN02745753_01339</name>
</gene>
<proteinExistence type="predicted"/>
<dbReference type="GO" id="GO:0005975">
    <property type="term" value="P:carbohydrate metabolic process"/>
    <property type="evidence" value="ECO:0007669"/>
    <property type="project" value="InterPro"/>
</dbReference>
<dbReference type="STRING" id="1122206.SAMN02745753_01339"/>
<keyword evidence="1" id="KW-0732">Signal</keyword>
<accession>A0A1M4YXP0</accession>
<evidence type="ECO:0000256" key="1">
    <source>
        <dbReference type="SAM" id="SignalP"/>
    </source>
</evidence>
<dbReference type="AlphaFoldDB" id="A0A1M4YXP0"/>
<evidence type="ECO:0000313" key="2">
    <source>
        <dbReference type="EMBL" id="SHF10106.1"/>
    </source>
</evidence>
<sequence length="405" mass="44533">MVKARLFDFKKFVVFVFCLHALLGCADELSRTLDRSEDVVTSNVEIAVLEDDQITEKDNETFFEEPVVLPVHLGPLLAPQKKEATNASSYSIGSYFPVLSDDAVASDSAVSASSSQSQSLLETAEPWSPAIVPFLDAPIDHESKSVNPLTKAEQAHESSKKEVVPAKKLAVDSHPKMPRIAILIDDLGYNRQGMDSSLMLPTEVALAILPSTPFATQTALTAQKQKRITLLHAPMENQRELKLGPGGLYAKMTEHELKATLSKDLDGLPGIQGVNNHMGSLLTTKADSMKWVMETLKGRSLFFIDSLTSPKSVAKKTAQEYGLETVSRDVFLDNIRTEQAIDKQFSRLLKLARQHGSALAIGHPYPETMAYLKKRLNHLEQDGVRLVRLSDLLTTSPSVLTPSEQ</sequence>
<dbReference type="PANTHER" id="PTHR30105">
    <property type="entry name" value="UNCHARACTERIZED YIBQ-RELATED"/>
    <property type="match status" value="1"/>
</dbReference>
<evidence type="ECO:0000313" key="3">
    <source>
        <dbReference type="Proteomes" id="UP000184517"/>
    </source>
</evidence>
<feature type="signal peptide" evidence="1">
    <location>
        <begin position="1"/>
        <end position="26"/>
    </location>
</feature>
<dbReference type="Gene3D" id="3.20.20.370">
    <property type="entry name" value="Glycoside hydrolase/deacetylase"/>
    <property type="match status" value="1"/>
</dbReference>
<feature type="chain" id="PRO_5012657482" evidence="1">
    <location>
        <begin position="27"/>
        <end position="405"/>
    </location>
</feature>
<dbReference type="InterPro" id="IPR006837">
    <property type="entry name" value="Divergent_DAC"/>
</dbReference>
<organism evidence="2 3">
    <name type="scientific">Marinomonas polaris DSM 16579</name>
    <dbReference type="NCBI Taxonomy" id="1122206"/>
    <lineage>
        <taxon>Bacteria</taxon>
        <taxon>Pseudomonadati</taxon>
        <taxon>Pseudomonadota</taxon>
        <taxon>Gammaproteobacteria</taxon>
        <taxon>Oceanospirillales</taxon>
        <taxon>Oceanospirillaceae</taxon>
        <taxon>Marinomonas</taxon>
    </lineage>
</organism>
<dbReference type="SUPFAM" id="SSF88713">
    <property type="entry name" value="Glycoside hydrolase/deacetylase"/>
    <property type="match status" value="1"/>
</dbReference>
<dbReference type="PROSITE" id="PS51257">
    <property type="entry name" value="PROKAR_LIPOPROTEIN"/>
    <property type="match status" value="1"/>
</dbReference>
<dbReference type="Pfam" id="PF04748">
    <property type="entry name" value="Polysacc_deac_2"/>
    <property type="match status" value="1"/>
</dbReference>
<dbReference type="PANTHER" id="PTHR30105:SF2">
    <property type="entry name" value="DIVERGENT POLYSACCHARIDE DEACETYLASE SUPERFAMILY"/>
    <property type="match status" value="1"/>
</dbReference>
<dbReference type="EMBL" id="FQVF01000005">
    <property type="protein sequence ID" value="SHF10106.1"/>
    <property type="molecule type" value="Genomic_DNA"/>
</dbReference>
<dbReference type="Proteomes" id="UP000184517">
    <property type="component" value="Unassembled WGS sequence"/>
</dbReference>
<keyword evidence="3" id="KW-1185">Reference proteome</keyword>